<organism evidence="2 3">
    <name type="scientific">Phytophthora lilii</name>
    <dbReference type="NCBI Taxonomy" id="2077276"/>
    <lineage>
        <taxon>Eukaryota</taxon>
        <taxon>Sar</taxon>
        <taxon>Stramenopiles</taxon>
        <taxon>Oomycota</taxon>
        <taxon>Peronosporomycetes</taxon>
        <taxon>Peronosporales</taxon>
        <taxon>Peronosporaceae</taxon>
        <taxon>Phytophthora</taxon>
    </lineage>
</organism>
<evidence type="ECO:0000313" key="3">
    <source>
        <dbReference type="Proteomes" id="UP001165083"/>
    </source>
</evidence>
<gene>
    <name evidence="2" type="ORF">Plil01_001711000</name>
</gene>
<proteinExistence type="predicted"/>
<evidence type="ECO:0000313" key="2">
    <source>
        <dbReference type="EMBL" id="GMF49499.1"/>
    </source>
</evidence>
<dbReference type="PANTHER" id="PTHR33324:SF2">
    <property type="entry name" value="MYB_SANT-LIKE DNA-BINDING DOMAIN-CONTAINING PROTEIN"/>
    <property type="match status" value="1"/>
</dbReference>
<dbReference type="EMBL" id="BSXW01004699">
    <property type="protein sequence ID" value="GMF49499.1"/>
    <property type="molecule type" value="Genomic_DNA"/>
</dbReference>
<keyword evidence="3" id="KW-1185">Reference proteome</keyword>
<dbReference type="Proteomes" id="UP001165083">
    <property type="component" value="Unassembled WGS sequence"/>
</dbReference>
<feature type="region of interest" description="Disordered" evidence="1">
    <location>
        <begin position="137"/>
        <end position="163"/>
    </location>
</feature>
<dbReference type="OrthoDB" id="107315at2759"/>
<dbReference type="PANTHER" id="PTHR33324">
    <property type="entry name" value="EXPRESSED PROTEIN"/>
    <property type="match status" value="1"/>
</dbReference>
<accession>A0A9W6Y0K4</accession>
<reference evidence="2" key="1">
    <citation type="submission" date="2023-04" db="EMBL/GenBank/DDBJ databases">
        <title>Phytophthora lilii NBRC 32176.</title>
        <authorList>
            <person name="Ichikawa N."/>
            <person name="Sato H."/>
            <person name="Tonouchi N."/>
        </authorList>
    </citation>
    <scope>NUCLEOTIDE SEQUENCE</scope>
    <source>
        <strain evidence="2">NBRC 32176</strain>
    </source>
</reference>
<evidence type="ECO:0000256" key="1">
    <source>
        <dbReference type="SAM" id="MobiDB-lite"/>
    </source>
</evidence>
<sequence>MHEEAPTGTMFKREFFRWRSDREPSSWDVLLEWLEAPGNYERWKQEKNKSCKEVVSLLREAGIQHRSERAVEGKIRWIEQRWDTATKWLNESGLFVAYQIGGVDDDIRSNVNKLCPEYDRVTRARSKLSDTLVGIEDEADEEERDGEHTSQIVGKKWEKPRGGGAEKKFCIEDEDRRHRQKIFKCELEAKKVETEVNMVCSNVLGRNRLLKAGISEAIASCLFRECVTFSFLTVRERREQVF</sequence>
<dbReference type="AlphaFoldDB" id="A0A9W6Y0K4"/>
<comment type="caution">
    <text evidence="2">The sequence shown here is derived from an EMBL/GenBank/DDBJ whole genome shotgun (WGS) entry which is preliminary data.</text>
</comment>
<protein>
    <submittedName>
        <fullName evidence="2">Unnamed protein product</fullName>
    </submittedName>
</protein>
<name>A0A9W6Y0K4_9STRA</name>